<protein>
    <submittedName>
        <fullName evidence="2">Uncharacterized protein</fullName>
    </submittedName>
</protein>
<reference evidence="2" key="1">
    <citation type="submission" date="2023-03" db="EMBL/GenBank/DDBJ databases">
        <title>Massive genome expansion in bonnet fungi (Mycena s.s.) driven by repeated elements and novel gene families across ecological guilds.</title>
        <authorList>
            <consortium name="Lawrence Berkeley National Laboratory"/>
            <person name="Harder C.B."/>
            <person name="Miyauchi S."/>
            <person name="Viragh M."/>
            <person name="Kuo A."/>
            <person name="Thoen E."/>
            <person name="Andreopoulos B."/>
            <person name="Lu D."/>
            <person name="Skrede I."/>
            <person name="Drula E."/>
            <person name="Henrissat B."/>
            <person name="Morin E."/>
            <person name="Kohler A."/>
            <person name="Barry K."/>
            <person name="LaButti K."/>
            <person name="Morin E."/>
            <person name="Salamov A."/>
            <person name="Lipzen A."/>
            <person name="Mereny Z."/>
            <person name="Hegedus B."/>
            <person name="Baldrian P."/>
            <person name="Stursova M."/>
            <person name="Weitz H."/>
            <person name="Taylor A."/>
            <person name="Grigoriev I.V."/>
            <person name="Nagy L.G."/>
            <person name="Martin F."/>
            <person name="Kauserud H."/>
        </authorList>
    </citation>
    <scope>NUCLEOTIDE SEQUENCE</scope>
    <source>
        <strain evidence="2">CBHHK173m</strain>
    </source>
</reference>
<feature type="region of interest" description="Disordered" evidence="1">
    <location>
        <begin position="1"/>
        <end position="20"/>
    </location>
</feature>
<dbReference type="AlphaFoldDB" id="A0AAD6UJ03"/>
<evidence type="ECO:0000256" key="1">
    <source>
        <dbReference type="SAM" id="MobiDB-lite"/>
    </source>
</evidence>
<proteinExistence type="predicted"/>
<keyword evidence="3" id="KW-1185">Reference proteome</keyword>
<sequence length="88" mass="9816">MDSENQLDRQPNVPDPPIEITESQLRGSRHLSFFISSFSASPTPPTQLQLALLWYWLHMQALAIQAENARVVDPVFTDGEGPTPADNL</sequence>
<dbReference type="Proteomes" id="UP001222325">
    <property type="component" value="Unassembled WGS sequence"/>
</dbReference>
<name>A0AAD6UJ03_9AGAR</name>
<organism evidence="2 3">
    <name type="scientific">Mycena belliarum</name>
    <dbReference type="NCBI Taxonomy" id="1033014"/>
    <lineage>
        <taxon>Eukaryota</taxon>
        <taxon>Fungi</taxon>
        <taxon>Dikarya</taxon>
        <taxon>Basidiomycota</taxon>
        <taxon>Agaricomycotina</taxon>
        <taxon>Agaricomycetes</taxon>
        <taxon>Agaricomycetidae</taxon>
        <taxon>Agaricales</taxon>
        <taxon>Marasmiineae</taxon>
        <taxon>Mycenaceae</taxon>
        <taxon>Mycena</taxon>
    </lineage>
</organism>
<gene>
    <name evidence="2" type="ORF">B0H15DRAFT_944031</name>
</gene>
<dbReference type="EMBL" id="JARJCN010000005">
    <property type="protein sequence ID" value="KAJ7100739.1"/>
    <property type="molecule type" value="Genomic_DNA"/>
</dbReference>
<evidence type="ECO:0000313" key="2">
    <source>
        <dbReference type="EMBL" id="KAJ7100739.1"/>
    </source>
</evidence>
<comment type="caution">
    <text evidence="2">The sequence shown here is derived from an EMBL/GenBank/DDBJ whole genome shotgun (WGS) entry which is preliminary data.</text>
</comment>
<accession>A0AAD6UJ03</accession>
<evidence type="ECO:0000313" key="3">
    <source>
        <dbReference type="Proteomes" id="UP001222325"/>
    </source>
</evidence>